<dbReference type="OrthoDB" id="175771at2"/>
<name>A0A174BIQ6_9CLOT</name>
<protein>
    <submittedName>
        <fullName evidence="1">Membrane protein</fullName>
    </submittedName>
</protein>
<evidence type="ECO:0000313" key="2">
    <source>
        <dbReference type="Proteomes" id="UP000095594"/>
    </source>
</evidence>
<dbReference type="EMBL" id="CYZX01000004">
    <property type="protein sequence ID" value="CUN99620.1"/>
    <property type="molecule type" value="Genomic_DNA"/>
</dbReference>
<evidence type="ECO:0000313" key="1">
    <source>
        <dbReference type="EMBL" id="CUN99620.1"/>
    </source>
</evidence>
<gene>
    <name evidence="1" type="ORF">ERS852471_00781</name>
</gene>
<organism evidence="1 2">
    <name type="scientific">Clostridium disporicum</name>
    <dbReference type="NCBI Taxonomy" id="84024"/>
    <lineage>
        <taxon>Bacteria</taxon>
        <taxon>Bacillati</taxon>
        <taxon>Bacillota</taxon>
        <taxon>Clostridia</taxon>
        <taxon>Eubacteriales</taxon>
        <taxon>Clostridiaceae</taxon>
        <taxon>Clostridium</taxon>
    </lineage>
</organism>
<reference evidence="1 2" key="1">
    <citation type="submission" date="2015-09" db="EMBL/GenBank/DDBJ databases">
        <authorList>
            <consortium name="Pathogen Informatics"/>
        </authorList>
    </citation>
    <scope>NUCLEOTIDE SEQUENCE [LARGE SCALE GENOMIC DNA]</scope>
    <source>
        <strain evidence="1 2">2789STDY5834856</strain>
    </source>
</reference>
<dbReference type="AlphaFoldDB" id="A0A174BIQ6"/>
<dbReference type="RefSeq" id="WP_055264119.1">
    <property type="nucleotide sequence ID" value="NZ_CABIXQ010000004.1"/>
</dbReference>
<dbReference type="Proteomes" id="UP000095594">
    <property type="component" value="Unassembled WGS sequence"/>
</dbReference>
<dbReference type="Pfam" id="PF14286">
    <property type="entry name" value="DHHW"/>
    <property type="match status" value="1"/>
</dbReference>
<sequence>MKRNYLLYSFFIVLALLSILDIIKPDKTFSDLENRNLKQKVKFTVEGFWDNSFQQNYESYINDQFIFRDGWIDIKSRSEFCLGKIENNGIIYGDNEYLFEKYSNFEKSRFLNNIEAINIFKNNISSNISLMIVPNSYEIYKELVPKAAPLVPQEENIDYIYDNVLETNNIKLFDVMTENKDKYIYYRTDHHWTAYGAYLAYKEFIESIGEKPIELNQEDFVEVDDFYGTYFSKAKPFNVKPDIFSYLDLSGVTMNISGEEFDSIYDYSQLELRDKYALFLRGNNPLTIIKNTNLQNGKKIVVIKDSYANSLVPYLTQNYEEIHVIDLRTFKEQVGQYVDENDIKDVLILYNFINFTRDVNIIRLKY</sequence>
<proteinExistence type="predicted"/>
<dbReference type="InterPro" id="IPR025945">
    <property type="entry name" value="DHHW"/>
</dbReference>
<accession>A0A174BIQ6</accession>